<reference evidence="1 2" key="1">
    <citation type="submission" date="2019-11" db="EMBL/GenBank/DDBJ databases">
        <title>Venatorbacter sp. nov. a predator of Campylobacter and other Gram-negative bacteria.</title>
        <authorList>
            <person name="Saeedi A."/>
            <person name="Cummings N.J."/>
            <person name="Connerton I.F."/>
            <person name="Connerton P.L."/>
        </authorList>
    </citation>
    <scope>NUCLEOTIDE SEQUENCE [LARGE SCALE GENOMIC DNA]</scope>
    <source>
        <strain evidence="1">XL5</strain>
    </source>
</reference>
<dbReference type="InterPro" id="IPR010727">
    <property type="entry name" value="DUF1302"/>
</dbReference>
<sequence length="644" mass="69723">MTIISKGSGSMMKKLPLALAVSALSAMPAVAAEFNFGDLSMQIDNNISYGVAWRTEKPDNGQIMPDNIGISGGSTSHGSSYNYDDGTLNYKQGDIYSNVFKWNGDLELSYQNYGAFVRARAWYDTAIMDSKTNFKPIADDARDYAGRNAEILDAFVWGDFTVADRPLNVRLGRQVVNWGESTFIQGGINSVNPVDAMAFRRPGAEVKEGLLPVNMAFASFGLTDSTSLEVFYQLEWAETRVDPCGTFFSTIDFVYEGCGNVVIGSGFNEANVPESLRPASVVTRLDDRKPRDDGQFGIALRSYIGGTEFGAYYMNIHSRMPYISGRVGTYGGIAAQSLLADFAAVPSIAAALNDADFVANLRNPEFQIAYPEDIQIMGLSFSTGLPNGASLGGEISYRPDTPIQWNAFELILGGLQQNSLMYQDRGGDLSLLGLLGGFNDAMTAADPTQARIDTVNGAVGGQILDGWDKLDVWQAQLTYIQFFDRVLGADRLAMVVEGGVTHVADLPSKSKARYGRSGAYGIGDAFADCASTTASTANSNSTYCTDEGYVTEWSGGVRLRAGLDFNNAFAGVNMTPNLSLSYDRGYGPEPGAQFIDERLTYSLGVSFVYLNNASLDVAYTGFSGNRYDQMVDRDNVSLALKYAF</sequence>
<evidence type="ECO:0000313" key="2">
    <source>
        <dbReference type="Proteomes" id="UP000596074"/>
    </source>
</evidence>
<dbReference type="KEGG" id="vcw:GJQ55_02620"/>
<dbReference type="Proteomes" id="UP000596074">
    <property type="component" value="Chromosome"/>
</dbReference>
<evidence type="ECO:0000313" key="1">
    <source>
        <dbReference type="EMBL" id="QQD23443.1"/>
    </source>
</evidence>
<organism evidence="1 2">
    <name type="scientific">Venatoribacter cucullus</name>
    <dbReference type="NCBI Taxonomy" id="2661630"/>
    <lineage>
        <taxon>Bacteria</taxon>
        <taxon>Pseudomonadati</taxon>
        <taxon>Pseudomonadota</taxon>
        <taxon>Gammaproteobacteria</taxon>
        <taxon>Oceanospirillales</taxon>
        <taxon>Oceanospirillaceae</taxon>
        <taxon>Venatoribacter</taxon>
    </lineage>
</organism>
<accession>A0A9E8FKF4</accession>
<gene>
    <name evidence="1" type="ORF">GJQ55_02620</name>
</gene>
<dbReference type="AlphaFoldDB" id="A0A9E8FKF4"/>
<keyword evidence="2" id="KW-1185">Reference proteome</keyword>
<protein>
    <submittedName>
        <fullName evidence="1">DUF1302 family protein</fullName>
    </submittedName>
</protein>
<dbReference type="Pfam" id="PF06980">
    <property type="entry name" value="DUF1302"/>
    <property type="match status" value="1"/>
</dbReference>
<proteinExistence type="predicted"/>
<name>A0A9E8FKF4_9GAMM</name>
<dbReference type="EMBL" id="CP046056">
    <property type="protein sequence ID" value="QQD23443.1"/>
    <property type="molecule type" value="Genomic_DNA"/>
</dbReference>